<comment type="caution">
    <text evidence="1">The sequence shown here is derived from an EMBL/GenBank/DDBJ whole genome shotgun (WGS) entry which is preliminary data.</text>
</comment>
<protein>
    <submittedName>
        <fullName evidence="1">Uncharacterized protein</fullName>
    </submittedName>
</protein>
<dbReference type="Proteomes" id="UP000400924">
    <property type="component" value="Unassembled WGS sequence"/>
</dbReference>
<evidence type="ECO:0000313" key="1">
    <source>
        <dbReference type="EMBL" id="MPY59098.1"/>
    </source>
</evidence>
<accession>A0A5N8XJD6</accession>
<dbReference type="EMBL" id="VJZC01000119">
    <property type="protein sequence ID" value="MPY59098.1"/>
    <property type="molecule type" value="Genomic_DNA"/>
</dbReference>
<keyword evidence="2" id="KW-1185">Reference proteome</keyword>
<gene>
    <name evidence="1" type="ORF">FNH08_18565</name>
</gene>
<name>A0A5N8XJD6_9ACTN</name>
<reference evidence="1 2" key="1">
    <citation type="submission" date="2019-07" db="EMBL/GenBank/DDBJ databases">
        <title>New species of Amycolatopsis and Streptomyces.</title>
        <authorList>
            <person name="Duangmal K."/>
            <person name="Teo W.F.A."/>
            <person name="Lipun K."/>
        </authorList>
    </citation>
    <scope>NUCLEOTIDE SEQUENCE [LARGE SCALE GENOMIC DNA]</scope>
    <source>
        <strain evidence="1 2">NBRC 106415</strain>
    </source>
</reference>
<organism evidence="1 2">
    <name type="scientific">Streptomyces spongiae</name>
    <dbReference type="NCBI Taxonomy" id="565072"/>
    <lineage>
        <taxon>Bacteria</taxon>
        <taxon>Bacillati</taxon>
        <taxon>Actinomycetota</taxon>
        <taxon>Actinomycetes</taxon>
        <taxon>Kitasatosporales</taxon>
        <taxon>Streptomycetaceae</taxon>
        <taxon>Streptomyces</taxon>
    </lineage>
</organism>
<dbReference type="AlphaFoldDB" id="A0A5N8XJD6"/>
<proteinExistence type="predicted"/>
<evidence type="ECO:0000313" key="2">
    <source>
        <dbReference type="Proteomes" id="UP000400924"/>
    </source>
</evidence>
<dbReference type="RefSeq" id="WP_152772610.1">
    <property type="nucleotide sequence ID" value="NZ_VJZC01000119.1"/>
</dbReference>
<sequence length="148" mass="14564">MPASSSPVPAPRGNVGRHAQEGGAAVAAAALALGAQSSTALSRLVPALLSMAVGGHLAQFEGETINWHVAQRAGLTAAGGGRAGVECGFLRPSRRRAALRPICSGRGSAGQAAIQQQQSEVGGMTGGLGGIGTPTEGEGMNRSVAVSN</sequence>